<reference evidence="3 4" key="1">
    <citation type="submission" date="2020-08" db="EMBL/GenBank/DDBJ databases">
        <title>Sequencing the genomes of 1000 actinobacteria strains.</title>
        <authorList>
            <person name="Klenk H.-P."/>
        </authorList>
    </citation>
    <scope>NUCLEOTIDE SEQUENCE [LARGE SCALE GENOMIC DNA]</scope>
    <source>
        <strain evidence="3 4">DSM 43150</strain>
    </source>
</reference>
<evidence type="ECO:0000313" key="5">
    <source>
        <dbReference type="Proteomes" id="UP000631312"/>
    </source>
</evidence>
<protein>
    <submittedName>
        <fullName evidence="2">Cobalamin-binding protein</fullName>
    </submittedName>
    <submittedName>
        <fullName evidence="3">Iron complex transport system substrate-binding protein</fullName>
    </submittedName>
</protein>
<dbReference type="EMBL" id="BOMP01000089">
    <property type="protein sequence ID" value="GIE42262.1"/>
    <property type="molecule type" value="Genomic_DNA"/>
</dbReference>
<dbReference type="Proteomes" id="UP000631312">
    <property type="component" value="Unassembled WGS sequence"/>
</dbReference>
<proteinExistence type="predicted"/>
<dbReference type="EMBL" id="JACHNC010000001">
    <property type="protein sequence ID" value="MBB4750819.1"/>
    <property type="molecule type" value="Genomic_DNA"/>
</dbReference>
<feature type="domain" description="Fe/B12 periplasmic-binding" evidence="1">
    <location>
        <begin position="2"/>
        <end position="281"/>
    </location>
</feature>
<keyword evidence="5" id="KW-1185">Reference proteome</keyword>
<evidence type="ECO:0000259" key="1">
    <source>
        <dbReference type="PROSITE" id="PS50983"/>
    </source>
</evidence>
<dbReference type="PANTHER" id="PTHR42860:SF1">
    <property type="entry name" value="VITAMIN B12-BINDING PROTEIN"/>
    <property type="match status" value="1"/>
</dbReference>
<evidence type="ECO:0000313" key="4">
    <source>
        <dbReference type="Proteomes" id="UP000590511"/>
    </source>
</evidence>
<dbReference type="InterPro" id="IPR002491">
    <property type="entry name" value="ABC_transptr_periplasmic_BD"/>
</dbReference>
<gene>
    <name evidence="2" type="ORF">Alo02nite_51600</name>
    <name evidence="3" type="ORF">BJ964_004980</name>
</gene>
<dbReference type="PROSITE" id="PS50983">
    <property type="entry name" value="FE_B12_PBP"/>
    <property type="match status" value="1"/>
</dbReference>
<evidence type="ECO:0000313" key="3">
    <source>
        <dbReference type="EMBL" id="MBB4750819.1"/>
    </source>
</evidence>
<dbReference type="PANTHER" id="PTHR42860">
    <property type="entry name" value="VITAMIN B12-BINDING PROTEIN"/>
    <property type="match status" value="1"/>
</dbReference>
<organism evidence="3 4">
    <name type="scientific">Actinoplanes lobatus</name>
    <dbReference type="NCBI Taxonomy" id="113568"/>
    <lineage>
        <taxon>Bacteria</taxon>
        <taxon>Bacillati</taxon>
        <taxon>Actinomycetota</taxon>
        <taxon>Actinomycetes</taxon>
        <taxon>Micromonosporales</taxon>
        <taxon>Micromonosporaceae</taxon>
        <taxon>Actinoplanes</taxon>
    </lineage>
</organism>
<dbReference type="InterPro" id="IPR051030">
    <property type="entry name" value="Vitamin_B12-ABC_binding"/>
</dbReference>
<dbReference type="Gene3D" id="3.40.50.1980">
    <property type="entry name" value="Nitrogenase molybdenum iron protein domain"/>
    <property type="match status" value="2"/>
</dbReference>
<reference evidence="2 5" key="2">
    <citation type="submission" date="2021-01" db="EMBL/GenBank/DDBJ databases">
        <title>Whole genome shotgun sequence of Actinoplanes lobatus NBRC 12513.</title>
        <authorList>
            <person name="Komaki H."/>
            <person name="Tamura T."/>
        </authorList>
    </citation>
    <scope>NUCLEOTIDE SEQUENCE [LARGE SCALE GENOMIC DNA]</scope>
    <source>
        <strain evidence="2 5">NBRC 12513</strain>
    </source>
</reference>
<evidence type="ECO:0000313" key="2">
    <source>
        <dbReference type="EMBL" id="GIE42262.1"/>
    </source>
</evidence>
<dbReference type="SUPFAM" id="SSF53807">
    <property type="entry name" value="Helical backbone' metal receptor"/>
    <property type="match status" value="1"/>
</dbReference>
<name>A0A7W7HHU0_9ACTN</name>
<sequence>MRLVSLLPSATEIVYALGLGDDLVGVTFECDEPASARQTKAVVVGGRDTRGMTPAEIDDYVRTQMSAGGDLYTLHADALAGLDPELILTQDLCRVCALPSGHVDQALSHLGCRSEVLSLDPYSLEEVLGTFVEVARAAGVPERGVELVGALRERLRGVSDAVAGRRRPKVAVVEWVDPPFTAGHWVPDLVVAAGGEPVAARAGKRSVQVSWAELAAPEPEIVLVTPCGYHLDGAARQAGAVIEHFPKAAVWAIDGDGLVVRPGPRLVDGVEAIAAILHPGAVPAPAEGAIRRVS</sequence>
<dbReference type="Proteomes" id="UP000590511">
    <property type="component" value="Unassembled WGS sequence"/>
</dbReference>
<accession>A0A7W7HHU0</accession>
<dbReference type="RefSeq" id="WP_188122945.1">
    <property type="nucleotide sequence ID" value="NZ_BOMP01000089.1"/>
</dbReference>
<dbReference type="Pfam" id="PF01497">
    <property type="entry name" value="Peripla_BP_2"/>
    <property type="match status" value="1"/>
</dbReference>
<dbReference type="AlphaFoldDB" id="A0A7W7HHU0"/>
<comment type="caution">
    <text evidence="3">The sequence shown here is derived from an EMBL/GenBank/DDBJ whole genome shotgun (WGS) entry which is preliminary data.</text>
</comment>